<accession>A0A401XIW9</accession>
<gene>
    <name evidence="1" type="ORF">JCM31826_04200</name>
</gene>
<reference evidence="1 2" key="1">
    <citation type="submission" date="2018-11" db="EMBL/GenBank/DDBJ databases">
        <title>Schleiferia aggregans sp. nov., a moderately thermophilic heterotrophic bacterium isolated from microbial mats at a terrestrial hot spring.</title>
        <authorList>
            <person name="Iino T."/>
            <person name="Ohkuma M."/>
            <person name="Haruta S."/>
        </authorList>
    </citation>
    <scope>NUCLEOTIDE SEQUENCE [LARGE SCALE GENOMIC DNA]</scope>
    <source>
        <strain evidence="1 2">LA</strain>
    </source>
</reference>
<sequence length="122" mass="13242">MGQKHAFLPLQSVGVPVGINLWFDRDIAFSIEFVPDVGVGGHILMDNFLFHPGFIRSLSDRANIALRLAFDTSGRIGLTPVLGYKLFSTNQSSVSLSIPFPMRFGNGLPASFATGVQLGWGF</sequence>
<protein>
    <recommendedName>
        <fullName evidence="3">Bacterial surface antigen (D15) domain-containing protein</fullName>
    </recommendedName>
</protein>
<evidence type="ECO:0000313" key="2">
    <source>
        <dbReference type="Proteomes" id="UP000286715"/>
    </source>
</evidence>
<evidence type="ECO:0000313" key="1">
    <source>
        <dbReference type="EMBL" id="GCD76938.1"/>
    </source>
</evidence>
<dbReference type="AlphaFoldDB" id="A0A401XIW9"/>
<organism evidence="1 2">
    <name type="scientific">Thermaurantimonas aggregans</name>
    <dbReference type="NCBI Taxonomy" id="2173829"/>
    <lineage>
        <taxon>Bacteria</taxon>
        <taxon>Pseudomonadati</taxon>
        <taxon>Bacteroidota</taxon>
        <taxon>Flavobacteriia</taxon>
        <taxon>Flavobacteriales</taxon>
        <taxon>Schleiferiaceae</taxon>
        <taxon>Thermaurantimonas</taxon>
    </lineage>
</organism>
<name>A0A401XIW9_9FLAO</name>
<comment type="caution">
    <text evidence="1">The sequence shown here is derived from an EMBL/GenBank/DDBJ whole genome shotgun (WGS) entry which is preliminary data.</text>
</comment>
<keyword evidence="2" id="KW-1185">Reference proteome</keyword>
<proteinExistence type="predicted"/>
<evidence type="ECO:0008006" key="3">
    <source>
        <dbReference type="Google" id="ProtNLM"/>
    </source>
</evidence>
<dbReference type="EMBL" id="BHZE01000003">
    <property type="protein sequence ID" value="GCD76938.1"/>
    <property type="molecule type" value="Genomic_DNA"/>
</dbReference>
<dbReference type="Proteomes" id="UP000286715">
    <property type="component" value="Unassembled WGS sequence"/>
</dbReference>